<gene>
    <name evidence="2" type="ORF">DA01_00735</name>
</gene>
<accession>A0A0V8M424</accession>
<reference evidence="2 3" key="1">
    <citation type="journal article" date="2015" name="Sci. Rep.">
        <title>A comparative genomics and reductive dehalogenase gene transcription study of two chloroethene-respiring bacteria, Dehalococcoides mccartyi strains MB and 11a.</title>
        <authorList>
            <person name="Low A."/>
            <person name="Shen Z."/>
            <person name="Cheng D."/>
            <person name="Rogers M.J."/>
            <person name="Lee P.K."/>
            <person name="He J."/>
        </authorList>
    </citation>
    <scope>NUCLEOTIDE SEQUENCE [LARGE SCALE GENOMIC DNA]</scope>
    <source>
        <strain evidence="2 3">MB</strain>
    </source>
</reference>
<dbReference type="OrthoDB" id="9810588at2"/>
<sequence>MTEKKFSVCFEPGHKIINGQRGDSLLDLAIAAGTGLCASCGGEGVCGRCRIKLVEGELECEDHLQISAEEFAQGIRLACQSRLISNVTVEILAESRFDTALSGDAISCTLQSQPELFDNKAVLPLRKVFLKLTPPSGTDNTSDLARLKRFLKPVCPAEPDIDYHLLSGFSETLREKNWEVSVSLLKTPFGEKIINIQPGDQTKATYAFAFDIGTTGVRGQLVELTESKVLAQATEYNGQIPLGEDVISRINYAAREGGLIQLQQAVVNTLNNLGNAMLSEYGLEAEDISFATIAANTTITQLLYGLDPKHLRLAPYVPAANELPLIPARHINLSICPQAYIYTLPCVASYVGGDIVAGVISTNIPRREGLVLYIDIGTNGEIVVGNKDFMLTASCSAGPAFEGGGIKNGMLAKPGAVEDIELDTQNFEPKLSIIGGGSPKGICGAGLINTVSALLKCGLLGQNGKYNSNIKTSRLRKGADGCEYVLAFGREFGQGQDITLSEVDIDNLIRAKAAMYAGYQTLLESAGAGFDNLEKVIIAGTFGAKLNIKKAINIGLLPELPEERFIFVGNGSLAGARLCAFDANAQTQAAAAAKMMTNVELSESASFMDNYMAAMFLPHTKSSDFPEVYAALSKFNGGNT</sequence>
<dbReference type="InterPro" id="IPR052911">
    <property type="entry name" value="Corrinoid_activation_enz"/>
</dbReference>
<comment type="caution">
    <text evidence="2">The sequence shown here is derived from an EMBL/GenBank/DDBJ whole genome shotgun (WGS) entry which is preliminary data.</text>
</comment>
<dbReference type="EMBL" id="JGYD01000010">
    <property type="protein sequence ID" value="KSV18533.1"/>
    <property type="molecule type" value="Genomic_DNA"/>
</dbReference>
<evidence type="ECO:0000313" key="2">
    <source>
        <dbReference type="EMBL" id="KSV18533.1"/>
    </source>
</evidence>
<proteinExistence type="predicted"/>
<dbReference type="Pfam" id="PF00111">
    <property type="entry name" value="Fer2"/>
    <property type="match status" value="1"/>
</dbReference>
<protein>
    <submittedName>
        <fullName evidence="2">(2Fe-2S)-binding protein</fullName>
    </submittedName>
</protein>
<dbReference type="PATRIC" id="fig|61435.5.peg.152"/>
<dbReference type="PANTHER" id="PTHR42895">
    <property type="entry name" value="IRON-SULFUR CLUSTER-BINDING PROTEIN-RELATED"/>
    <property type="match status" value="1"/>
</dbReference>
<evidence type="ECO:0000259" key="1">
    <source>
        <dbReference type="PROSITE" id="PS51085"/>
    </source>
</evidence>
<dbReference type="PROSITE" id="PS51085">
    <property type="entry name" value="2FE2S_FER_2"/>
    <property type="match status" value="1"/>
</dbReference>
<dbReference type="InterPro" id="IPR001041">
    <property type="entry name" value="2Fe-2S_ferredoxin-type"/>
</dbReference>
<organism evidence="2 3">
    <name type="scientific">Dehalococcoides mccartyi</name>
    <dbReference type="NCBI Taxonomy" id="61435"/>
    <lineage>
        <taxon>Bacteria</taxon>
        <taxon>Bacillati</taxon>
        <taxon>Chloroflexota</taxon>
        <taxon>Dehalococcoidia</taxon>
        <taxon>Dehalococcoidales</taxon>
        <taxon>Dehalococcoidaceae</taxon>
        <taxon>Dehalococcoides</taxon>
    </lineage>
</organism>
<dbReference type="InterPro" id="IPR040506">
    <property type="entry name" value="RACo_linker"/>
</dbReference>
<dbReference type="PANTHER" id="PTHR42895:SF2">
    <property type="entry name" value="IRON-SULFUR CLUSTER PROTEIN"/>
    <property type="match status" value="1"/>
</dbReference>
<evidence type="ECO:0000313" key="3">
    <source>
        <dbReference type="Proteomes" id="UP000053577"/>
    </source>
</evidence>
<dbReference type="Gene3D" id="3.10.20.30">
    <property type="match status" value="1"/>
</dbReference>
<dbReference type="InterPro" id="IPR027980">
    <property type="entry name" value="RACo_C"/>
</dbReference>
<dbReference type="InterPro" id="IPR041414">
    <property type="entry name" value="Raco-like_middle"/>
</dbReference>
<dbReference type="SUPFAM" id="SSF54292">
    <property type="entry name" value="2Fe-2S ferredoxin-like"/>
    <property type="match status" value="1"/>
</dbReference>
<dbReference type="Gene3D" id="3.30.420.480">
    <property type="entry name" value="Domain of unknown function (DUF4445)"/>
    <property type="match status" value="1"/>
</dbReference>
<dbReference type="RefSeq" id="WP_058292068.1">
    <property type="nucleotide sequence ID" value="NZ_JGYD01000010.1"/>
</dbReference>
<feature type="domain" description="2Fe-2S ferredoxin-type" evidence="1">
    <location>
        <begin position="6"/>
        <end position="95"/>
    </location>
</feature>
<dbReference type="Pfam" id="PF14574">
    <property type="entry name" value="RACo_C_ter"/>
    <property type="match status" value="1"/>
</dbReference>
<dbReference type="AlphaFoldDB" id="A0A0V8M424"/>
<dbReference type="Proteomes" id="UP000053577">
    <property type="component" value="Unassembled WGS sequence"/>
</dbReference>
<dbReference type="InterPro" id="IPR042259">
    <property type="entry name" value="Raco-like_middle_sf"/>
</dbReference>
<name>A0A0V8M424_9CHLR</name>
<dbReference type="Pfam" id="PF17650">
    <property type="entry name" value="RACo_linker"/>
    <property type="match status" value="1"/>
</dbReference>
<dbReference type="Pfam" id="PF17651">
    <property type="entry name" value="Raco_middle"/>
    <property type="match status" value="1"/>
</dbReference>
<dbReference type="InterPro" id="IPR036010">
    <property type="entry name" value="2Fe-2S_ferredoxin-like_sf"/>
</dbReference>
<dbReference type="CDD" id="cd00207">
    <property type="entry name" value="fer2"/>
    <property type="match status" value="1"/>
</dbReference>
<dbReference type="GO" id="GO:0051536">
    <property type="term" value="F:iron-sulfur cluster binding"/>
    <property type="evidence" value="ECO:0007669"/>
    <property type="project" value="InterPro"/>
</dbReference>
<dbReference type="Gene3D" id="3.10.20.880">
    <property type="match status" value="1"/>
</dbReference>
<dbReference type="InterPro" id="IPR012675">
    <property type="entry name" value="Beta-grasp_dom_sf"/>
</dbReference>